<dbReference type="InterPro" id="IPR022742">
    <property type="entry name" value="Hydrolase_4"/>
</dbReference>
<dbReference type="AlphaFoldDB" id="A0A1F5TN01"/>
<dbReference type="EMBL" id="MFGO01000034">
    <property type="protein sequence ID" value="OGF40204.1"/>
    <property type="molecule type" value="Genomic_DNA"/>
</dbReference>
<evidence type="ECO:0000259" key="1">
    <source>
        <dbReference type="Pfam" id="PF12146"/>
    </source>
</evidence>
<name>A0A1F5TN01_9BACT</name>
<proteinExistence type="predicted"/>
<evidence type="ECO:0000313" key="2">
    <source>
        <dbReference type="EMBL" id="OGF40204.1"/>
    </source>
</evidence>
<dbReference type="Gene3D" id="3.40.50.1820">
    <property type="entry name" value="alpha/beta hydrolase"/>
    <property type="match status" value="1"/>
</dbReference>
<dbReference type="PANTHER" id="PTHR12277">
    <property type="entry name" value="ALPHA/BETA HYDROLASE DOMAIN-CONTAINING PROTEIN"/>
    <property type="match status" value="1"/>
</dbReference>
<comment type="caution">
    <text evidence="2">The sequence shown here is derived from an EMBL/GenBank/DDBJ whole genome shotgun (WGS) entry which is preliminary data.</text>
</comment>
<dbReference type="InterPro" id="IPR029058">
    <property type="entry name" value="AB_hydrolase_fold"/>
</dbReference>
<reference evidence="2 3" key="1">
    <citation type="journal article" date="2016" name="Nat. Commun.">
        <title>Thousands of microbial genomes shed light on interconnected biogeochemical processes in an aquifer system.</title>
        <authorList>
            <person name="Anantharaman K."/>
            <person name="Brown C.T."/>
            <person name="Hug L.A."/>
            <person name="Sharon I."/>
            <person name="Castelle C.J."/>
            <person name="Probst A.J."/>
            <person name="Thomas B.C."/>
            <person name="Singh A."/>
            <person name="Wilkins M.J."/>
            <person name="Karaoz U."/>
            <person name="Brodie E.L."/>
            <person name="Williams K.H."/>
            <person name="Hubbard S.S."/>
            <person name="Banfield J.F."/>
        </authorList>
    </citation>
    <scope>NUCLEOTIDE SEQUENCE [LARGE SCALE GENOMIC DNA]</scope>
</reference>
<accession>A0A1F5TN01</accession>
<sequence>MIFYPTNDYAPPPIGFDIEEVFIKTQDGEILHGWWMKREGASKTVLFFHGNAGNLTDRNFRLDIFKRLELNALMIDYRGYGKSSGKIKRENDLYIDSEAGWYFLTKEKNIIPEDIILWGRSIGGAIAVYLAQGKDIHALIIESSFFSLANIGEKHFPFLPIKQLLKFKFESGEKIQNVKRPILFTHSKKDDIIPFSESEMLYKKAQEPKEFLKLEKGDHNTDLILSYDEYFEGVRDFLSSIEN</sequence>
<gene>
    <name evidence="2" type="ORF">A2531_01200</name>
</gene>
<dbReference type="SUPFAM" id="SSF53474">
    <property type="entry name" value="alpha/beta-Hydrolases"/>
    <property type="match status" value="1"/>
</dbReference>
<organism evidence="2 3">
    <name type="scientific">Candidatus Falkowbacteria bacterium RIFOXYD2_FULL_34_120</name>
    <dbReference type="NCBI Taxonomy" id="1798007"/>
    <lineage>
        <taxon>Bacteria</taxon>
        <taxon>Candidatus Falkowiibacteriota</taxon>
    </lineage>
</organism>
<protein>
    <recommendedName>
        <fullName evidence="1">Serine aminopeptidase S33 domain-containing protein</fullName>
    </recommendedName>
</protein>
<feature type="domain" description="Serine aminopeptidase S33" evidence="1">
    <location>
        <begin position="42"/>
        <end position="150"/>
    </location>
</feature>
<dbReference type="PANTHER" id="PTHR12277:SF81">
    <property type="entry name" value="PROTEIN ABHD13"/>
    <property type="match status" value="1"/>
</dbReference>
<evidence type="ECO:0000313" key="3">
    <source>
        <dbReference type="Proteomes" id="UP000177579"/>
    </source>
</evidence>
<dbReference type="Pfam" id="PF12146">
    <property type="entry name" value="Hydrolase_4"/>
    <property type="match status" value="1"/>
</dbReference>
<dbReference type="Proteomes" id="UP000177579">
    <property type="component" value="Unassembled WGS sequence"/>
</dbReference>